<accession>A0A645HRR5</accession>
<dbReference type="EMBL" id="VSSQ01098977">
    <property type="protein sequence ID" value="MPN41731.1"/>
    <property type="molecule type" value="Genomic_DNA"/>
</dbReference>
<sequence>MPEALHIYVHINNSRENDILIYNISNVPAHSEFRMELVLLCIEFISVNI</sequence>
<dbReference type="AlphaFoldDB" id="A0A645HRR5"/>
<reference evidence="1" key="1">
    <citation type="submission" date="2019-08" db="EMBL/GenBank/DDBJ databases">
        <authorList>
            <person name="Kucharzyk K."/>
            <person name="Murdoch R.W."/>
            <person name="Higgins S."/>
            <person name="Loffler F."/>
        </authorList>
    </citation>
    <scope>NUCLEOTIDE SEQUENCE</scope>
</reference>
<protein>
    <submittedName>
        <fullName evidence="1">Uncharacterized protein</fullName>
    </submittedName>
</protein>
<name>A0A645HRR5_9ZZZZ</name>
<evidence type="ECO:0000313" key="1">
    <source>
        <dbReference type="EMBL" id="MPN41731.1"/>
    </source>
</evidence>
<gene>
    <name evidence="1" type="ORF">SDC9_189286</name>
</gene>
<organism evidence="1">
    <name type="scientific">bioreactor metagenome</name>
    <dbReference type="NCBI Taxonomy" id="1076179"/>
    <lineage>
        <taxon>unclassified sequences</taxon>
        <taxon>metagenomes</taxon>
        <taxon>ecological metagenomes</taxon>
    </lineage>
</organism>
<proteinExistence type="predicted"/>
<comment type="caution">
    <text evidence="1">The sequence shown here is derived from an EMBL/GenBank/DDBJ whole genome shotgun (WGS) entry which is preliminary data.</text>
</comment>